<keyword evidence="1" id="KW-0472">Membrane</keyword>
<reference evidence="2 3" key="1">
    <citation type="submission" date="2024-02" db="EMBL/GenBank/DDBJ databases">
        <title>First draft genome assembly of two strains of Seiridium cardinale.</title>
        <authorList>
            <person name="Emiliani G."/>
            <person name="Scali E."/>
        </authorList>
    </citation>
    <scope>NUCLEOTIDE SEQUENCE [LARGE SCALE GENOMIC DNA]</scope>
    <source>
        <strain evidence="2 3">BM-138-000479</strain>
    </source>
</reference>
<comment type="caution">
    <text evidence="2">The sequence shown here is derived from an EMBL/GenBank/DDBJ whole genome shotgun (WGS) entry which is preliminary data.</text>
</comment>
<evidence type="ECO:0000313" key="2">
    <source>
        <dbReference type="EMBL" id="KAK9773248.1"/>
    </source>
</evidence>
<accession>A0ABR2XHK0</accession>
<feature type="transmembrane region" description="Helical" evidence="1">
    <location>
        <begin position="183"/>
        <end position="203"/>
    </location>
</feature>
<sequence length="204" mass="22663">MSPIAWLLLPCQADSVLLGHLHHTRNTTSDFRSQWENPSDILSLLLILGPEVVWRALAQLSGGPLTPAVFSFGWVAYAVNALVATFGDYEVTVIGAKSGHSRANRAWIIGRMLRDYELSQRKTNVQMNKLAPDYEALRISVFQVDRRRQAGLAKRDWVWYSGFAVTLLQLVVSLIPLAANMDWAPLLITIAGTLLALLHGAIFQ</sequence>
<evidence type="ECO:0000256" key="1">
    <source>
        <dbReference type="SAM" id="Phobius"/>
    </source>
</evidence>
<proteinExistence type="predicted"/>
<keyword evidence="3" id="KW-1185">Reference proteome</keyword>
<name>A0ABR2XHK0_9PEZI</name>
<dbReference type="Proteomes" id="UP001465668">
    <property type="component" value="Unassembled WGS sequence"/>
</dbReference>
<keyword evidence="1" id="KW-0812">Transmembrane</keyword>
<keyword evidence="1" id="KW-1133">Transmembrane helix</keyword>
<feature type="transmembrane region" description="Helical" evidence="1">
    <location>
        <begin position="157"/>
        <end position="177"/>
    </location>
</feature>
<gene>
    <name evidence="2" type="ORF">SCAR479_10165</name>
</gene>
<evidence type="ECO:0000313" key="3">
    <source>
        <dbReference type="Proteomes" id="UP001465668"/>
    </source>
</evidence>
<dbReference type="EMBL" id="JARVKM010000053">
    <property type="protein sequence ID" value="KAK9773248.1"/>
    <property type="molecule type" value="Genomic_DNA"/>
</dbReference>
<organism evidence="2 3">
    <name type="scientific">Seiridium cardinale</name>
    <dbReference type="NCBI Taxonomy" id="138064"/>
    <lineage>
        <taxon>Eukaryota</taxon>
        <taxon>Fungi</taxon>
        <taxon>Dikarya</taxon>
        <taxon>Ascomycota</taxon>
        <taxon>Pezizomycotina</taxon>
        <taxon>Sordariomycetes</taxon>
        <taxon>Xylariomycetidae</taxon>
        <taxon>Amphisphaeriales</taxon>
        <taxon>Sporocadaceae</taxon>
        <taxon>Seiridium</taxon>
    </lineage>
</organism>
<protein>
    <submittedName>
        <fullName evidence="2">Uncharacterized protein</fullName>
    </submittedName>
</protein>